<reference evidence="3 4" key="1">
    <citation type="journal article" date="2014" name="Int. J. Syst. Evol. Microbiol.">
        <title>Complete genome sequence of Corynebacterium casei LMG S-19264T (=DSM 44701T), isolated from a smear-ripened cheese.</title>
        <authorList>
            <consortium name="US DOE Joint Genome Institute (JGI-PGF)"/>
            <person name="Walter F."/>
            <person name="Albersmeier A."/>
            <person name="Kalinowski J."/>
            <person name="Ruckert C."/>
        </authorList>
    </citation>
    <scope>NUCLEOTIDE SEQUENCE [LARGE SCALE GENOMIC DNA]</scope>
    <source>
        <strain evidence="3 4">CGMCC 1.12925</strain>
    </source>
</reference>
<organism evidence="3 4">
    <name type="scientific">Psychroflexus salis</name>
    <dbReference type="NCBI Taxonomy" id="1526574"/>
    <lineage>
        <taxon>Bacteria</taxon>
        <taxon>Pseudomonadati</taxon>
        <taxon>Bacteroidota</taxon>
        <taxon>Flavobacteriia</taxon>
        <taxon>Flavobacteriales</taxon>
        <taxon>Flavobacteriaceae</taxon>
        <taxon>Psychroflexus</taxon>
    </lineage>
</organism>
<gene>
    <name evidence="3" type="ORF">GCM10010831_03900</name>
</gene>
<evidence type="ECO:0000313" key="4">
    <source>
        <dbReference type="Proteomes" id="UP000599688"/>
    </source>
</evidence>
<comment type="caution">
    <text evidence="3">The sequence shown here is derived from an EMBL/GenBank/DDBJ whole genome shotgun (WGS) entry which is preliminary data.</text>
</comment>
<accession>A0A916ZN27</accession>
<dbReference type="InterPro" id="IPR013783">
    <property type="entry name" value="Ig-like_fold"/>
</dbReference>
<keyword evidence="1" id="KW-0732">Signal</keyword>
<dbReference type="Proteomes" id="UP000599688">
    <property type="component" value="Unassembled WGS sequence"/>
</dbReference>
<dbReference type="EMBL" id="BMGL01000002">
    <property type="protein sequence ID" value="GGE05433.1"/>
    <property type="molecule type" value="Genomic_DNA"/>
</dbReference>
<dbReference type="RefSeq" id="WP_188405081.1">
    <property type="nucleotide sequence ID" value="NZ_BMGL01000002.1"/>
</dbReference>
<protein>
    <recommendedName>
        <fullName evidence="2">PKD domain-containing protein</fullName>
    </recommendedName>
</protein>
<dbReference type="Pfam" id="PF18911">
    <property type="entry name" value="PKD_4"/>
    <property type="match status" value="1"/>
</dbReference>
<feature type="chain" id="PRO_5037869638" description="PKD domain-containing protein" evidence="1">
    <location>
        <begin position="22"/>
        <end position="1812"/>
    </location>
</feature>
<evidence type="ECO:0000259" key="2">
    <source>
        <dbReference type="PROSITE" id="PS50093"/>
    </source>
</evidence>
<dbReference type="Gene3D" id="2.60.40.10">
    <property type="entry name" value="Immunoglobulins"/>
    <property type="match status" value="2"/>
</dbReference>
<dbReference type="Pfam" id="PF13585">
    <property type="entry name" value="CHU_C"/>
    <property type="match status" value="1"/>
</dbReference>
<keyword evidence="4" id="KW-1185">Reference proteome</keyword>
<evidence type="ECO:0000313" key="3">
    <source>
        <dbReference type="EMBL" id="GGE05433.1"/>
    </source>
</evidence>
<dbReference type="SUPFAM" id="SSF49299">
    <property type="entry name" value="PKD domain"/>
    <property type="match status" value="1"/>
</dbReference>
<dbReference type="InterPro" id="IPR000601">
    <property type="entry name" value="PKD_dom"/>
</dbReference>
<feature type="domain" description="PKD" evidence="2">
    <location>
        <begin position="1409"/>
        <end position="1447"/>
    </location>
</feature>
<feature type="signal peptide" evidence="1">
    <location>
        <begin position="1"/>
        <end position="21"/>
    </location>
</feature>
<sequence>MLVKILRCFIFLLTLNVAAQATTIDCQTPLSDTFCYGDNENATLEFVSDDGSSLNLTFSAGTIEGAPFDTMIVFDTDGTELFNSDNGVENFTGLSFQSSGDSISFQITSDGSVSCESGAEDLIDYTVVCATCANPTVEFTQVNDCLNAPQFFVDVNITDLGSASSLEITDSEGVSTETVTTIGVVQVGPYPNGANVTVDVQSLDDANCSTTSSVFTQEFCTLTEIECAQPFSSTYCYGDNDDTTFEFISEDGSPLNLTFDAGDVEAGWDVITVFDTDGSILFTGDGVIAGLTFQSSGDSISFQIDSDGSVSCESGARPEIEYTVNCATCTNPTVEFTQVNDCLNAPQFFVDVNITDLGSASSLEITDSDGVSTETVTSTGVVQMGPYPNGSQVTVNVQSLDDANCSVTSNVFEQEFCTLTEIECSQPFAGTYCYPNNDDTTLEFVSEDGSPLNLNFTAGNIDGFDGIIVFDTDGSILFDGDGDMTGLSFQSTGDTISFQITSSGFNSCDTGQQPELAYSVVCATCVNPSVDFELVSDCLNAPQFFIDVDVTDLGSATSLEITDSEGVSTETVTTIGVVQVGPYPNGANVTVDVQSLDDANCSTTSSVFTQEFCTLTEVICDTPLDETFCYGENEDVTIEYISEDGTPLNFNINAGTIEAGFDDFIVFDSDGTILFDGDGELSGLSFQSSGDSISFQITSDGSVSCESGSQDLLEYTIVCATCVNQDVTFEVIDDCASGEDQFFIDVNISDLGSAAGLDVTDNQGNEILGLTQTGVQQFGPYPNTTNVEITVANVDDANCIIESGNLTQLACPPDNNSCENAEEAVINPENLCVELNAGTLFQAGATSVPSSCHPNIIQDIWYEFTATADVHTTTVIPSQTGFGAPQYGSAIYANDCDSLTELYCSTEFDNFGNSNSITAEGLTPGETYYLRIYNFGNNEFNQADAAFDLCVTTPQFFEDNQLCSDLEPFCAPVDEDGNPTPLVFPNGYFYLNEQLSEDGPDYDCLFTQPNPAWFYITVEQEGDLEFLITQSTAFDENGQSVGELLDVDFITWGPFDEVDTNCNNLNSSTQVDCSYSFVSEEVMTIPDAEIGEIYIVLITNFNQSPGYISLNQTNLGQPGSGSTNCDDVFGVINGCASEGVIISSEIADGNAYQWFILEDPEADPTDTSNYVPVEDGENQDYLATQSGTYFVLSQAQDNSFNEEFFNVRLSEAPELSFDLNQNLCEGETLTLDATPINSADYTVVTYQWFDENGEITGATNPDLTINDTGAYTLEITTEELLGSTNFECINLFDITVNGPVFALDLGGDQTFCEDVGAQTITANLSGDVASDAVITYNWSTGEETESIEVTESGIYSVEVSVDGCVETAEVVYGFSEAPEVQFDLEQNLCEGEELTLDATLVNDSDFASVSYQWQDTNGPIVGETNATYTFNETGIYSVEVTTAFAVGTETFECVNLFEINIQGANYQIDLGGDATFCDEENAQTINANLTGEIQDNAVITYLWSTSEETSSIQVTESGTYSVEVSVDGCIETAEVEYIFNESPIINLPTDIETCDLSTAVFDATPSNVEAAITTFEWRLDGVLLQDEFMELISAADYGFGTYELTAYSDSEDCAFVQEIEVSPRFVSANLTTDSFDDLFCVGEEVLIASEVTGVEGDDVTYTWFVNGVEQSNQNQTELVYEIGSDSTNPNQDVISLSVNVGGDCVANMVAVDLGRYELDNCIIPEGMSPDGINHTLDLRFLADRSGIKSLEIFNRFGKSVFKQNNYTDEFIGQNENGSGLVTGTYFYVIKFVKEDPVYGKEHRGWIYINREE</sequence>
<evidence type="ECO:0000256" key="1">
    <source>
        <dbReference type="SAM" id="SignalP"/>
    </source>
</evidence>
<proteinExistence type="predicted"/>
<dbReference type="PROSITE" id="PS50093">
    <property type="entry name" value="PKD"/>
    <property type="match status" value="1"/>
</dbReference>
<dbReference type="InterPro" id="IPR035986">
    <property type="entry name" value="PKD_dom_sf"/>
</dbReference>
<name>A0A916ZN27_9FLAO</name>